<dbReference type="EMBL" id="BK014667">
    <property type="protein sequence ID" value="DAD67036.1"/>
    <property type="molecule type" value="Genomic_DNA"/>
</dbReference>
<sequence length="327" mass="37581">MSALTRCASGLGLTGLLGNHRMDLYTEVFKRFKEVTGSSKEISRTHLKKAIMVSLYGSQLKPVQVLGKDNIEAFHHVMDDMCTGAWELRQVLLDTWNPNVDSQNWIMPDGFHVVCPVEVKKTYTMEVDGEKYDFKVKEKEAQSEGLSNVANVTHSLDSYIAREMIRRVKYDKAQMSYVLYLLNQYTLDHEASLKEGPIESMGIFDLLLHYFENSNMLTVRIADYIKSIADIAKMSTHHRNMLKDVLSKMLQYEPFDIAIIHDSFSAHPENLNYVRYWYNDMVANVVDSNLLQCILDQIAVEEFHLDPQEAPRKHLANLVRKSSYGIC</sequence>
<dbReference type="InterPro" id="IPR043502">
    <property type="entry name" value="DNA/RNA_pol_sf"/>
</dbReference>
<dbReference type="SUPFAM" id="SSF56672">
    <property type="entry name" value="DNA/RNA polymerases"/>
    <property type="match status" value="1"/>
</dbReference>
<evidence type="ECO:0000313" key="1">
    <source>
        <dbReference type="EMBL" id="DAD67036.1"/>
    </source>
</evidence>
<accession>A0A8S5LAK0</accession>
<reference evidence="1" key="1">
    <citation type="journal article" date="2021" name="Proc. Natl. Acad. Sci. U.S.A.">
        <title>A Catalog of Tens of Thousands of Viruses from Human Metagenomes Reveals Hidden Associations with Chronic Diseases.</title>
        <authorList>
            <person name="Tisza M.J."/>
            <person name="Buck C.B."/>
        </authorList>
    </citation>
    <scope>NUCLEOTIDE SEQUENCE</scope>
    <source>
        <strain evidence="1">CtBev14</strain>
    </source>
</reference>
<protein>
    <submittedName>
        <fullName evidence="1">DNA directed RNA polymerase</fullName>
    </submittedName>
</protein>
<proteinExistence type="predicted"/>
<organism evidence="1">
    <name type="scientific">Podoviridae sp. ctBev14</name>
    <dbReference type="NCBI Taxonomy" id="2823556"/>
    <lineage>
        <taxon>Viruses</taxon>
        <taxon>Duplodnaviria</taxon>
        <taxon>Heunggongvirae</taxon>
        <taxon>Uroviricota</taxon>
        <taxon>Caudoviricetes</taxon>
    </lineage>
</organism>
<name>A0A8S5LAK0_9CAUD</name>